<keyword evidence="4" id="KW-1185">Reference proteome</keyword>
<accession>A0ABS9W7N9</accession>
<dbReference type="PANTHER" id="PTHR33164">
    <property type="entry name" value="TRANSCRIPTIONAL REGULATOR, MARR FAMILY"/>
    <property type="match status" value="1"/>
</dbReference>
<dbReference type="RefSeq" id="WP_238384202.1">
    <property type="nucleotide sequence ID" value="NZ_JALBUU010000028.1"/>
</dbReference>
<organism evidence="3 4">
    <name type="scientific">Teichococcus vastitatis</name>
    <dbReference type="NCBI Taxonomy" id="2307076"/>
    <lineage>
        <taxon>Bacteria</taxon>
        <taxon>Pseudomonadati</taxon>
        <taxon>Pseudomonadota</taxon>
        <taxon>Alphaproteobacteria</taxon>
        <taxon>Acetobacterales</taxon>
        <taxon>Roseomonadaceae</taxon>
        <taxon>Roseomonas</taxon>
    </lineage>
</organism>
<evidence type="ECO:0000313" key="4">
    <source>
        <dbReference type="Proteomes" id="UP001201985"/>
    </source>
</evidence>
<evidence type="ECO:0000313" key="3">
    <source>
        <dbReference type="EMBL" id="MCI0755309.1"/>
    </source>
</evidence>
<dbReference type="InterPro" id="IPR000835">
    <property type="entry name" value="HTH_MarR-typ"/>
</dbReference>
<reference evidence="3 4" key="1">
    <citation type="submission" date="2022-03" db="EMBL/GenBank/DDBJ databases">
        <title>Complete genome analysis of Roseomonas KG 17.1 : a prolific producer of plant growth promoters.</title>
        <authorList>
            <person name="Saadouli I."/>
            <person name="Najjari A."/>
            <person name="Mosbah A."/>
            <person name="Ouzari H.I."/>
        </authorList>
    </citation>
    <scope>NUCLEOTIDE SEQUENCE [LARGE SCALE GENOMIC DNA]</scope>
    <source>
        <strain evidence="3 4">KG17-1</strain>
    </source>
</reference>
<protein>
    <submittedName>
        <fullName evidence="3">MarR family transcriptional regulator</fullName>
    </submittedName>
</protein>
<dbReference type="InterPro" id="IPR036388">
    <property type="entry name" value="WH-like_DNA-bd_sf"/>
</dbReference>
<comment type="caution">
    <text evidence="3">The sequence shown here is derived from an EMBL/GenBank/DDBJ whole genome shotgun (WGS) entry which is preliminary data.</text>
</comment>
<dbReference type="PRINTS" id="PR00598">
    <property type="entry name" value="HTHMARR"/>
</dbReference>
<gene>
    <name evidence="3" type="ORF">MON41_16435</name>
</gene>
<dbReference type="SUPFAM" id="SSF46785">
    <property type="entry name" value="Winged helix' DNA-binding domain"/>
    <property type="match status" value="1"/>
</dbReference>
<evidence type="ECO:0000259" key="2">
    <source>
        <dbReference type="PROSITE" id="PS50995"/>
    </source>
</evidence>
<dbReference type="EMBL" id="JALBUU010000028">
    <property type="protein sequence ID" value="MCI0755309.1"/>
    <property type="molecule type" value="Genomic_DNA"/>
</dbReference>
<feature type="domain" description="HTH marR-type" evidence="2">
    <location>
        <begin position="49"/>
        <end position="179"/>
    </location>
</feature>
<sequence length="188" mass="20641">MRIGSMAARLHAGNSIAHNFLGHNTSSVRIRQHDSGRPVTSDPACLPLEDHLCFAVYAANHAFAAAYKPLLEPLGVTYPQYLVLLILWEQQGRTVKEIGARLHLDSGTLTPLLKRMEAAGLVRRQRDAKDERQVRIQLTPKGAALQSHAAELKSTLFCALGEAEEAITKLRNSLTAVSGRLRSTRAKD</sequence>
<dbReference type="Pfam" id="PF01047">
    <property type="entry name" value="MarR"/>
    <property type="match status" value="1"/>
</dbReference>
<dbReference type="InterPro" id="IPR036390">
    <property type="entry name" value="WH_DNA-bd_sf"/>
</dbReference>
<dbReference type="Proteomes" id="UP001201985">
    <property type="component" value="Unassembled WGS sequence"/>
</dbReference>
<dbReference type="PANTHER" id="PTHR33164:SF5">
    <property type="entry name" value="ORGANIC HYDROPEROXIDE RESISTANCE TRANSCRIPTIONAL REGULATOR"/>
    <property type="match status" value="1"/>
</dbReference>
<proteinExistence type="predicted"/>
<name>A0ABS9W7N9_9PROT</name>
<dbReference type="Gene3D" id="1.10.10.10">
    <property type="entry name" value="Winged helix-like DNA-binding domain superfamily/Winged helix DNA-binding domain"/>
    <property type="match status" value="1"/>
</dbReference>
<dbReference type="SMART" id="SM00347">
    <property type="entry name" value="HTH_MARR"/>
    <property type="match status" value="1"/>
</dbReference>
<evidence type="ECO:0000256" key="1">
    <source>
        <dbReference type="ARBA" id="ARBA00004496"/>
    </source>
</evidence>
<dbReference type="PROSITE" id="PS50995">
    <property type="entry name" value="HTH_MARR_2"/>
    <property type="match status" value="1"/>
</dbReference>
<comment type="subcellular location">
    <subcellularLocation>
        <location evidence="1">Cytoplasm</location>
    </subcellularLocation>
</comment>
<dbReference type="InterPro" id="IPR039422">
    <property type="entry name" value="MarR/SlyA-like"/>
</dbReference>